<evidence type="ECO:0000256" key="6">
    <source>
        <dbReference type="ARBA" id="ARBA00023136"/>
    </source>
</evidence>
<evidence type="ECO:0000313" key="12">
    <source>
        <dbReference type="EMBL" id="ABL00859.1"/>
    </source>
</evidence>
<keyword evidence="7" id="KW-0998">Cell outer membrane</keyword>
<feature type="domain" description="Bacterial surface antigen (D15)" evidence="10">
    <location>
        <begin position="323"/>
        <end position="606"/>
    </location>
</feature>
<dbReference type="InterPro" id="IPR035243">
    <property type="entry name" value="TamA_POTRA_Dom_1"/>
</dbReference>
<dbReference type="Proteomes" id="UP000006732">
    <property type="component" value="Chromosome"/>
</dbReference>
<keyword evidence="13" id="KW-1185">Reference proteome</keyword>
<organism evidence="12 13">
    <name type="scientific">Pelobacter propionicus (strain DSM 2379 / NBRC 103807 / OttBd1)</name>
    <dbReference type="NCBI Taxonomy" id="338966"/>
    <lineage>
        <taxon>Bacteria</taxon>
        <taxon>Pseudomonadati</taxon>
        <taxon>Thermodesulfobacteriota</taxon>
        <taxon>Desulfuromonadia</taxon>
        <taxon>Desulfuromonadales</taxon>
        <taxon>Desulfuromonadaceae</taxon>
        <taxon>Pelobacter</taxon>
    </lineage>
</organism>
<evidence type="ECO:0000256" key="7">
    <source>
        <dbReference type="ARBA" id="ARBA00023237"/>
    </source>
</evidence>
<evidence type="ECO:0000256" key="9">
    <source>
        <dbReference type="ARBA" id="ARBA00093548"/>
    </source>
</evidence>
<reference evidence="12 13" key="1">
    <citation type="submission" date="2006-10" db="EMBL/GenBank/DDBJ databases">
        <title>Complete sequence of chromosome of Pelobacter propionicus DSM 2379.</title>
        <authorList>
            <consortium name="US DOE Joint Genome Institute"/>
            <person name="Copeland A."/>
            <person name="Lucas S."/>
            <person name="Lapidus A."/>
            <person name="Barry K."/>
            <person name="Detter J.C."/>
            <person name="Glavina del Rio T."/>
            <person name="Hammon N."/>
            <person name="Israni S."/>
            <person name="Dalin E."/>
            <person name="Tice H."/>
            <person name="Pitluck S."/>
            <person name="Saunders E."/>
            <person name="Brettin T."/>
            <person name="Bruce D."/>
            <person name="Han C."/>
            <person name="Tapia R."/>
            <person name="Schmutz J."/>
            <person name="Larimer F."/>
            <person name="Land M."/>
            <person name="Hauser L."/>
            <person name="Kyrpides N."/>
            <person name="Kim E."/>
            <person name="Lovley D."/>
            <person name="Richardson P."/>
        </authorList>
    </citation>
    <scope>NUCLEOTIDE SEQUENCE [LARGE SCALE GENOMIC DNA]</scope>
    <source>
        <strain evidence="13">DSM 2379 / NBRC 103807 / OttBd1</strain>
    </source>
</reference>
<keyword evidence="4" id="KW-0812">Transmembrane</keyword>
<evidence type="ECO:0000259" key="10">
    <source>
        <dbReference type="Pfam" id="PF01103"/>
    </source>
</evidence>
<dbReference type="STRING" id="338966.Ppro_3266"/>
<dbReference type="GO" id="GO:0009279">
    <property type="term" value="C:cell outer membrane"/>
    <property type="evidence" value="ECO:0007669"/>
    <property type="project" value="UniProtKB-SubCell"/>
</dbReference>
<comment type="subcellular location">
    <subcellularLocation>
        <location evidence="1">Cell outer membrane</location>
    </subcellularLocation>
</comment>
<evidence type="ECO:0000256" key="8">
    <source>
        <dbReference type="ARBA" id="ARBA00033063"/>
    </source>
</evidence>
<name>A1AU38_PELPD</name>
<keyword evidence="5" id="KW-0732">Signal</keyword>
<dbReference type="EMBL" id="CP000482">
    <property type="protein sequence ID" value="ABL00859.1"/>
    <property type="molecule type" value="Genomic_DNA"/>
</dbReference>
<evidence type="ECO:0000256" key="5">
    <source>
        <dbReference type="ARBA" id="ARBA00022729"/>
    </source>
</evidence>
<accession>A1AU38</accession>
<sequence length="609" mass="67308">MILNPAVSTLIRSLVSLVSRFIPLARRCVTQAFRVALLGLFLAPPLFASPAVEVVVSGIEGEARENVRQWLALPDELAAGDSVDRLWLERFARQAVDRAKTALEPFGYYNARVTVSLEESQDTLRLLVRVVPGEAVRLSEVRVSVTGPGGGERRLRRLVDTFPLKKGDVLLHQKYEEAKAALLSRAQELGYLDAAYGRHEIRIEESATSAVIHLALDTGGKYAFGETSIQGAPDYPDGFLRRHLNYGAGEVFSHSRLGETQRNFTNSERFRDVLVTAGTADRATQRVPIVVQLKEAPRITLRPGVGYGTDTGGRFTLRYRDLNLFHLGHELNSQLYLAERLQGLVIGYVRPSPRDIRSATTLQLNVQQEDTDSYFSRILAMELARTHGFGRGILGTAYIRGQYEDYEVGDQDDSARLLLPGLRLSVDRYDNPLRPRRGYRYGLELRGTHRLLGSDTELVQFLVGGSHVLALPGRFSLRTRADGGTTLLSDHMRAIPPSLRFFAGGDRSVRGYSYKSLGPRDSSGDVVGGRQMLVGSVELERALFQSWGLSVFFDAGNAFDSLGSLKLYQGAGFGLHYYSPVGALNLSLARPLNGRSSSLHVHFTVGFEL</sequence>
<evidence type="ECO:0000256" key="1">
    <source>
        <dbReference type="ARBA" id="ARBA00004442"/>
    </source>
</evidence>
<evidence type="ECO:0000313" key="13">
    <source>
        <dbReference type="Proteomes" id="UP000006732"/>
    </source>
</evidence>
<comment type="subunit">
    <text evidence="9">Interacts with TamB to form the translocation and assembly module (TAM).</text>
</comment>
<dbReference type="GO" id="GO:0009306">
    <property type="term" value="P:protein secretion"/>
    <property type="evidence" value="ECO:0007669"/>
    <property type="project" value="TreeGrafter"/>
</dbReference>
<dbReference type="HOGENOM" id="CLU_018618_1_0_7"/>
<dbReference type="PANTHER" id="PTHR12815:SF47">
    <property type="entry name" value="TRANSLOCATION AND ASSEMBLY MODULE SUBUNIT TAMA"/>
    <property type="match status" value="1"/>
</dbReference>
<dbReference type="Pfam" id="PF01103">
    <property type="entry name" value="Omp85"/>
    <property type="match status" value="1"/>
</dbReference>
<comment type="similarity">
    <text evidence="2">Belongs to the TamA family.</text>
</comment>
<evidence type="ECO:0000256" key="4">
    <source>
        <dbReference type="ARBA" id="ARBA00022692"/>
    </source>
</evidence>
<dbReference type="AlphaFoldDB" id="A1AU38"/>
<dbReference type="Gene3D" id="3.10.20.310">
    <property type="entry name" value="membrane protein fhac"/>
    <property type="match status" value="3"/>
</dbReference>
<dbReference type="Gene3D" id="2.40.160.50">
    <property type="entry name" value="membrane protein fhac: a member of the omp85/tpsb transporter family"/>
    <property type="match status" value="1"/>
</dbReference>
<feature type="domain" description="TamA POTRA" evidence="11">
    <location>
        <begin position="53"/>
        <end position="132"/>
    </location>
</feature>
<dbReference type="GO" id="GO:0097347">
    <property type="term" value="C:TAM protein secretion complex"/>
    <property type="evidence" value="ECO:0007669"/>
    <property type="project" value="TreeGrafter"/>
</dbReference>
<dbReference type="InterPro" id="IPR000184">
    <property type="entry name" value="Bac_surfAg_D15"/>
</dbReference>
<dbReference type="PANTHER" id="PTHR12815">
    <property type="entry name" value="SORTING AND ASSEMBLY MACHINERY SAMM50 PROTEIN FAMILY MEMBER"/>
    <property type="match status" value="1"/>
</dbReference>
<evidence type="ECO:0000256" key="2">
    <source>
        <dbReference type="ARBA" id="ARBA00010248"/>
    </source>
</evidence>
<evidence type="ECO:0000259" key="11">
    <source>
        <dbReference type="Pfam" id="PF17243"/>
    </source>
</evidence>
<protein>
    <recommendedName>
        <fullName evidence="3">Translocation and assembly module subunit TamA</fullName>
    </recommendedName>
    <alternativeName>
        <fullName evidence="8">Autotransporter assembly factor TamA</fullName>
    </alternativeName>
</protein>
<dbReference type="InterPro" id="IPR039910">
    <property type="entry name" value="D15-like"/>
</dbReference>
<proteinExistence type="inferred from homology"/>
<dbReference type="eggNOG" id="COG0729">
    <property type="taxonomic scope" value="Bacteria"/>
</dbReference>
<evidence type="ECO:0000256" key="3">
    <source>
        <dbReference type="ARBA" id="ARBA00015419"/>
    </source>
</evidence>
<keyword evidence="6" id="KW-0472">Membrane</keyword>
<dbReference type="Pfam" id="PF17243">
    <property type="entry name" value="POTRA_TamA_1"/>
    <property type="match status" value="1"/>
</dbReference>
<dbReference type="KEGG" id="ppd:Ppro_3266"/>
<gene>
    <name evidence="12" type="ordered locus">Ppro_3266</name>
</gene>